<evidence type="ECO:0000313" key="1">
    <source>
        <dbReference type="EMBL" id="SFV65044.1"/>
    </source>
</evidence>
<name>A0A1W1CH04_9ZZZZ</name>
<organism evidence="1">
    <name type="scientific">hydrothermal vent metagenome</name>
    <dbReference type="NCBI Taxonomy" id="652676"/>
    <lineage>
        <taxon>unclassified sequences</taxon>
        <taxon>metagenomes</taxon>
        <taxon>ecological metagenomes</taxon>
    </lineage>
</organism>
<proteinExistence type="predicted"/>
<protein>
    <submittedName>
        <fullName evidence="1">Uncharacterized protein</fullName>
    </submittedName>
</protein>
<dbReference type="EMBL" id="FPHF01000083">
    <property type="protein sequence ID" value="SFV65044.1"/>
    <property type="molecule type" value="Genomic_DNA"/>
</dbReference>
<gene>
    <name evidence="1" type="ORF">MNB_SM-4-647</name>
</gene>
<dbReference type="AlphaFoldDB" id="A0A1W1CH04"/>
<accession>A0A1W1CH04</accession>
<reference evidence="1" key="1">
    <citation type="submission" date="2016-10" db="EMBL/GenBank/DDBJ databases">
        <authorList>
            <person name="de Groot N.N."/>
        </authorList>
    </citation>
    <scope>NUCLEOTIDE SEQUENCE</scope>
</reference>
<sequence length="46" mass="5337">MDILYVNSTTEIILMGDTNYTSSIKEFKQFLERNPQVSSKVIKKLI</sequence>